<dbReference type="AlphaFoldDB" id="A0A7S3B5U6"/>
<evidence type="ECO:0000313" key="1">
    <source>
        <dbReference type="EMBL" id="CAE0124381.1"/>
    </source>
</evidence>
<protein>
    <submittedName>
        <fullName evidence="1">Uncharacterized protein</fullName>
    </submittedName>
</protein>
<organism evidence="1">
    <name type="scientific">Haptolina ericina</name>
    <dbReference type="NCBI Taxonomy" id="156174"/>
    <lineage>
        <taxon>Eukaryota</taxon>
        <taxon>Haptista</taxon>
        <taxon>Haptophyta</taxon>
        <taxon>Prymnesiophyceae</taxon>
        <taxon>Prymnesiales</taxon>
        <taxon>Prymnesiaceae</taxon>
        <taxon>Haptolina</taxon>
    </lineage>
</organism>
<reference evidence="1" key="1">
    <citation type="submission" date="2021-01" db="EMBL/GenBank/DDBJ databases">
        <authorList>
            <person name="Corre E."/>
            <person name="Pelletier E."/>
            <person name="Niang G."/>
            <person name="Scheremetjew M."/>
            <person name="Finn R."/>
            <person name="Kale V."/>
            <person name="Holt S."/>
            <person name="Cochrane G."/>
            <person name="Meng A."/>
            <person name="Brown T."/>
            <person name="Cohen L."/>
        </authorList>
    </citation>
    <scope>NUCLEOTIDE SEQUENCE</scope>
    <source>
        <strain evidence="1">CCMP281</strain>
    </source>
</reference>
<proteinExistence type="predicted"/>
<gene>
    <name evidence="1" type="ORF">HERI1096_LOCUS25012</name>
</gene>
<name>A0A7S3B5U6_9EUKA</name>
<sequence>MTHVLAPAAVEDAFNAVDPNGKDPVADAAAATRSAAAAAAVDNPALSNALQLSAAAHSLSEERLLDEMLWSAGMRPVRGEHNSTGELIFDLGQAYGSKTWKTGLMQVLPELLRIKEEGDRLNDKESKTILKRAKRCFDEAAVPSVNRGRVVLSPSIFRSVVCVKPDNCCTRLVDLCRECGRDEAHLGVPRYGAYA</sequence>
<accession>A0A7S3B5U6</accession>
<dbReference type="EMBL" id="HBHX01045191">
    <property type="protein sequence ID" value="CAE0124381.1"/>
    <property type="molecule type" value="Transcribed_RNA"/>
</dbReference>